<gene>
    <name evidence="2" type="ORF">DKC05_00430</name>
</gene>
<evidence type="ECO:0000256" key="1">
    <source>
        <dbReference type="SAM" id="Phobius"/>
    </source>
</evidence>
<dbReference type="EMBL" id="CP029446">
    <property type="protein sequence ID" value="AWL66245.1"/>
    <property type="molecule type" value="Genomic_DNA"/>
</dbReference>
<accession>A0AB33FTP3</accession>
<evidence type="ECO:0000313" key="2">
    <source>
        <dbReference type="EMBL" id="AWL66245.1"/>
    </source>
</evidence>
<dbReference type="AlphaFoldDB" id="A0AB33FTP3"/>
<feature type="transmembrane region" description="Helical" evidence="1">
    <location>
        <begin position="15"/>
        <end position="35"/>
    </location>
</feature>
<geneLocation type="plasmid" evidence="2 3">
    <name>pKPC_CAV1761</name>
</geneLocation>
<keyword evidence="1" id="KW-1133">Transmembrane helix</keyword>
<sequence length="92" mass="10975">MHIANIVIKPYIKEIMRLFVKTMLTIKLFVVFFFFSKSMLHKRNELHITRINKSHHILSTFTLKRVLPVVRIGKKFFKNSQVGFTSKKQARQ</sequence>
<evidence type="ECO:0000313" key="3">
    <source>
        <dbReference type="Proteomes" id="UP000245399"/>
    </source>
</evidence>
<keyword evidence="1" id="KW-0812">Transmembrane</keyword>
<organism evidence="2 3">
    <name type="scientific">Serratia marcescens</name>
    <dbReference type="NCBI Taxonomy" id="615"/>
    <lineage>
        <taxon>Bacteria</taxon>
        <taxon>Pseudomonadati</taxon>
        <taxon>Pseudomonadota</taxon>
        <taxon>Gammaproteobacteria</taxon>
        <taxon>Enterobacterales</taxon>
        <taxon>Yersiniaceae</taxon>
        <taxon>Serratia</taxon>
    </lineage>
</organism>
<name>A0AB33FTP3_SERMA</name>
<dbReference type="Proteomes" id="UP000245399">
    <property type="component" value="Plasmid pKPC_CAV1761"/>
</dbReference>
<proteinExistence type="predicted"/>
<protein>
    <submittedName>
        <fullName evidence="2">Uncharacterized protein</fullName>
    </submittedName>
</protein>
<reference evidence="2 3" key="1">
    <citation type="submission" date="2018-05" db="EMBL/GenBank/DDBJ databases">
        <title>Klebsiella quasipneumonaiae provides a window into carbapenemase gene transfer, plasmid rearrangements and nosocomial acquisition from the hospital environment.</title>
        <authorList>
            <person name="Mathers A.J."/>
            <person name="Vegesana K."/>
            <person name="Stoesser N."/>
            <person name="Crook D."/>
            <person name="Vaughan A."/>
            <person name="Barry K."/>
            <person name="Parikh H."/>
            <person name="Sebra R."/>
            <person name="Kotay S."/>
            <person name="Walker A.S."/>
            <person name="Sheppard A.E."/>
        </authorList>
    </citation>
    <scope>NUCLEOTIDE SEQUENCE [LARGE SCALE GENOMIC DNA]</scope>
    <source>
        <strain evidence="2 3">CAV1761</strain>
        <plasmid evidence="2 3">pKPC_CAV1761</plasmid>
    </source>
</reference>
<keyword evidence="1" id="KW-0472">Membrane</keyword>
<keyword evidence="2" id="KW-0614">Plasmid</keyword>